<evidence type="ECO:0000313" key="5">
    <source>
        <dbReference type="Proteomes" id="UP000583944"/>
    </source>
</evidence>
<keyword evidence="3" id="KW-0695">RNA-directed DNA polymerase</keyword>
<gene>
    <name evidence="3" type="ORF">C3747_10g533</name>
    <name evidence="2" type="ORF">ECC02_009148</name>
</gene>
<dbReference type="VEuPathDB" id="TriTrypDB:TcG_10757"/>
<keyword evidence="3" id="KW-0808">Transferase</keyword>
<dbReference type="VEuPathDB" id="TriTrypDB:TcCL_ESM06167"/>
<evidence type="ECO:0000313" key="4">
    <source>
        <dbReference type="Proteomes" id="UP000246078"/>
    </source>
</evidence>
<name>A0A2V2XER0_TRYCR</name>
<dbReference type="PANTHER" id="PTHR33332">
    <property type="entry name" value="REVERSE TRANSCRIPTASE DOMAIN-CONTAINING PROTEIN"/>
    <property type="match status" value="1"/>
</dbReference>
<evidence type="ECO:0000313" key="3">
    <source>
        <dbReference type="EMBL" id="PWV19297.1"/>
    </source>
</evidence>
<dbReference type="VEuPathDB" id="TriTrypDB:TcBrA4_0043140"/>
<feature type="domain" description="Reverse transcriptase" evidence="1">
    <location>
        <begin position="2"/>
        <end position="179"/>
    </location>
</feature>
<evidence type="ECO:0000259" key="1">
    <source>
        <dbReference type="Pfam" id="PF00078"/>
    </source>
</evidence>
<keyword evidence="3" id="KW-0548">Nucleotidyltransferase</keyword>
<reference evidence="2 5" key="2">
    <citation type="journal article" date="2019" name="Genome Biol. Evol.">
        <title>Nanopore Sequencing Significantly Improves Genome Assembly of the Protozoan Parasite Trypanosoma cruzi.</title>
        <authorList>
            <person name="Diaz-Viraque F."/>
            <person name="Pita S."/>
            <person name="Greif G."/>
            <person name="de Souza R.C.M."/>
            <person name="Iraola G."/>
            <person name="Robello C."/>
        </authorList>
    </citation>
    <scope>NUCLEOTIDE SEQUENCE [LARGE SCALE GENOMIC DNA]</scope>
    <source>
        <strain evidence="2 5">Berenice</strain>
    </source>
</reference>
<reference evidence="2" key="3">
    <citation type="submission" date="2020-04" db="EMBL/GenBank/DDBJ databases">
        <authorList>
            <person name="Diaz Viraque F."/>
        </authorList>
    </citation>
    <scope>NUCLEOTIDE SEQUENCE</scope>
    <source>
        <strain evidence="2">Berenice</strain>
    </source>
</reference>
<accession>A0A2V2XER0</accession>
<dbReference type="InterPro" id="IPR000477">
    <property type="entry name" value="RT_dom"/>
</dbReference>
<protein>
    <submittedName>
        <fullName evidence="3">Putative Reverse transcriptase (RNA-dependent DNA polymerase)/RNase H</fullName>
    </submittedName>
</protein>
<dbReference type="VEuPathDB" id="TriTrypDB:ECC02_009148"/>
<dbReference type="VEuPathDB" id="TriTrypDB:TCSYLVIO_007823"/>
<sequence>MIHRRLSALLPHHPRQFGFAPSRSTSDVVALVIDKTTRGLNKFSIVEYERPGDDAPTRHAPRHRSLLTLIDFSTAFDTTDHGKLFCMLDRLPRLGPRTKRWLHNNLRGRYVRACAREQHSRKQITSAGVLQGSVPGPQLFLYCVDDLLRRMGSIYSASAFMHADELALVASGADIHACAAAMQPALPLVATWLPSAAQKSTLIRAKPLYSTSLQTHGLTRKWSISFLTMGDYAFSHAQRAYWATRSIEFLILACAPSPLQSRPCHAAISCDRSHKLVSPITPCDTF</sequence>
<comment type="caution">
    <text evidence="3">The sequence shown here is derived from an EMBL/GenBank/DDBJ whole genome shotgun (WGS) entry which is preliminary data.</text>
</comment>
<dbReference type="EMBL" id="JABDHM010000113">
    <property type="protein sequence ID" value="KAF5217968.1"/>
    <property type="molecule type" value="Genomic_DNA"/>
</dbReference>
<dbReference type="GO" id="GO:0003964">
    <property type="term" value="F:RNA-directed DNA polymerase activity"/>
    <property type="evidence" value="ECO:0007669"/>
    <property type="project" value="UniProtKB-KW"/>
</dbReference>
<dbReference type="AlphaFoldDB" id="A0A2V2XER0"/>
<dbReference type="VEuPathDB" id="TriTrypDB:C3747_10g533"/>
<dbReference type="Proteomes" id="UP000246078">
    <property type="component" value="Unassembled WGS sequence"/>
</dbReference>
<dbReference type="Proteomes" id="UP000583944">
    <property type="component" value="Unassembled WGS sequence"/>
</dbReference>
<dbReference type="VEuPathDB" id="TriTrypDB:TcYC6_0012340"/>
<dbReference type="VEuPathDB" id="TriTrypDB:C4B63_15g118"/>
<reference evidence="3 4" key="1">
    <citation type="journal article" date="2018" name="Microb. Genom.">
        <title>Expanding an expanded genome: long-read sequencing of Trypanosoma cruzi.</title>
        <authorList>
            <person name="Berna L."/>
            <person name="Rodriguez M."/>
            <person name="Chiribao M.L."/>
            <person name="Parodi-Talice A."/>
            <person name="Pita S."/>
            <person name="Rijo G."/>
            <person name="Alvarez-Valin F."/>
            <person name="Robello C."/>
        </authorList>
    </citation>
    <scope>NUCLEOTIDE SEQUENCE [LARGE SCALE GENOMIC DNA]</scope>
    <source>
        <strain evidence="3 4">TCC</strain>
    </source>
</reference>
<dbReference type="VEuPathDB" id="TriTrypDB:TCDM_12452"/>
<organism evidence="3 4">
    <name type="scientific">Trypanosoma cruzi</name>
    <dbReference type="NCBI Taxonomy" id="5693"/>
    <lineage>
        <taxon>Eukaryota</taxon>
        <taxon>Discoba</taxon>
        <taxon>Euglenozoa</taxon>
        <taxon>Kinetoplastea</taxon>
        <taxon>Metakinetoplastina</taxon>
        <taxon>Trypanosomatida</taxon>
        <taxon>Trypanosomatidae</taxon>
        <taxon>Trypanosoma</taxon>
        <taxon>Schizotrypanum</taxon>
    </lineage>
</organism>
<dbReference type="EMBL" id="PRFC01000010">
    <property type="protein sequence ID" value="PWV19297.1"/>
    <property type="molecule type" value="Genomic_DNA"/>
</dbReference>
<proteinExistence type="predicted"/>
<evidence type="ECO:0000313" key="2">
    <source>
        <dbReference type="EMBL" id="KAF5217968.1"/>
    </source>
</evidence>
<dbReference type="Pfam" id="PF00078">
    <property type="entry name" value="RVT_1"/>
    <property type="match status" value="1"/>
</dbReference>